<dbReference type="Gene3D" id="3.40.1350.10">
    <property type="match status" value="1"/>
</dbReference>
<name>A0ABS9D904_9ALTE</name>
<dbReference type="Pfam" id="PF02021">
    <property type="entry name" value="UPF0102"/>
    <property type="match status" value="1"/>
</dbReference>
<protein>
    <recommendedName>
        <fullName evidence="2">UPF0102 protein L0668_14650</fullName>
    </recommendedName>
</protein>
<organism evidence="3 4">
    <name type="scientific">Paraglaciecola algarum</name>
    <dbReference type="NCBI Taxonomy" id="3050085"/>
    <lineage>
        <taxon>Bacteria</taxon>
        <taxon>Pseudomonadati</taxon>
        <taxon>Pseudomonadota</taxon>
        <taxon>Gammaproteobacteria</taxon>
        <taxon>Alteromonadales</taxon>
        <taxon>Alteromonadaceae</taxon>
        <taxon>Paraglaciecola</taxon>
    </lineage>
</organism>
<accession>A0ABS9D904</accession>
<dbReference type="InterPro" id="IPR003509">
    <property type="entry name" value="UPF0102_YraN-like"/>
</dbReference>
<dbReference type="EMBL" id="JAKGAS010000008">
    <property type="protein sequence ID" value="MCF2949356.1"/>
    <property type="molecule type" value="Genomic_DNA"/>
</dbReference>
<comment type="caution">
    <text evidence="3">The sequence shown here is derived from an EMBL/GenBank/DDBJ whole genome shotgun (WGS) entry which is preliminary data.</text>
</comment>
<evidence type="ECO:0000256" key="2">
    <source>
        <dbReference type="HAMAP-Rule" id="MF_00048"/>
    </source>
</evidence>
<evidence type="ECO:0000313" key="4">
    <source>
        <dbReference type="Proteomes" id="UP001521137"/>
    </source>
</evidence>
<dbReference type="Proteomes" id="UP001521137">
    <property type="component" value="Unassembled WGS sequence"/>
</dbReference>
<evidence type="ECO:0000256" key="1">
    <source>
        <dbReference type="ARBA" id="ARBA00006738"/>
    </source>
</evidence>
<sequence>MKWIKQALSPLIGNEAEQFARRFLEDQGLKFVCQNYRCRSGEIDLIMQDQQELVFVEVKYRSSQSHGSAIEYFHSHKQRKFISAVMFYLQDNGLNPNVIPHRIDLVGIDKHKEHNKVNWLKSV</sequence>
<dbReference type="InterPro" id="IPR011335">
    <property type="entry name" value="Restrct_endonuc-II-like"/>
</dbReference>
<dbReference type="PANTHER" id="PTHR34039:SF1">
    <property type="entry name" value="UPF0102 PROTEIN YRAN"/>
    <property type="match status" value="1"/>
</dbReference>
<dbReference type="RefSeq" id="WP_235313458.1">
    <property type="nucleotide sequence ID" value="NZ_JAKGAS010000008.1"/>
</dbReference>
<dbReference type="PANTHER" id="PTHR34039">
    <property type="entry name" value="UPF0102 PROTEIN YRAN"/>
    <property type="match status" value="1"/>
</dbReference>
<reference evidence="3 4" key="1">
    <citation type="submission" date="2022-01" db="EMBL/GenBank/DDBJ databases">
        <title>Paraglaciecola sp. G1-23.</title>
        <authorList>
            <person name="Jin M.S."/>
            <person name="Han D.M."/>
            <person name="Kim H.M."/>
            <person name="Jeon C.O."/>
        </authorList>
    </citation>
    <scope>NUCLEOTIDE SEQUENCE [LARGE SCALE GENOMIC DNA]</scope>
    <source>
        <strain evidence="3 4">G1-23</strain>
    </source>
</reference>
<evidence type="ECO:0000313" key="3">
    <source>
        <dbReference type="EMBL" id="MCF2949356.1"/>
    </source>
</evidence>
<proteinExistence type="inferred from homology"/>
<dbReference type="HAMAP" id="MF_00048">
    <property type="entry name" value="UPF0102"/>
    <property type="match status" value="1"/>
</dbReference>
<dbReference type="InterPro" id="IPR011856">
    <property type="entry name" value="tRNA_endonuc-like_dom_sf"/>
</dbReference>
<gene>
    <name evidence="3" type="ORF">L0668_14650</name>
</gene>
<keyword evidence="4" id="KW-1185">Reference proteome</keyword>
<dbReference type="NCBIfam" id="NF009150">
    <property type="entry name" value="PRK12497.1-3"/>
    <property type="match status" value="1"/>
</dbReference>
<dbReference type="NCBIfam" id="TIGR00252">
    <property type="entry name" value="YraN family protein"/>
    <property type="match status" value="1"/>
</dbReference>
<dbReference type="CDD" id="cd20736">
    <property type="entry name" value="PoNe_Nuclease"/>
    <property type="match status" value="1"/>
</dbReference>
<dbReference type="SUPFAM" id="SSF52980">
    <property type="entry name" value="Restriction endonuclease-like"/>
    <property type="match status" value="1"/>
</dbReference>
<comment type="similarity">
    <text evidence="1 2">Belongs to the UPF0102 family.</text>
</comment>